<keyword evidence="6 14" id="KW-0812">Transmembrane</keyword>
<keyword evidence="8" id="KW-0720">Serine protease</keyword>
<evidence type="ECO:0000313" key="17">
    <source>
        <dbReference type="Proteomes" id="UP000274131"/>
    </source>
</evidence>
<dbReference type="CDD" id="cd00051">
    <property type="entry name" value="EFh"/>
    <property type="match status" value="1"/>
</dbReference>
<dbReference type="InterPro" id="IPR022764">
    <property type="entry name" value="Peptidase_S54_rhomboid_dom"/>
</dbReference>
<comment type="similarity">
    <text evidence="3 12">Belongs to the peptidase S54 family.</text>
</comment>
<protein>
    <recommendedName>
        <fullName evidence="4">rhomboid protease</fullName>
        <ecNumber evidence="4">3.4.21.105</ecNumber>
    </recommendedName>
</protein>
<feature type="transmembrane region" description="Helical" evidence="14">
    <location>
        <begin position="185"/>
        <end position="205"/>
    </location>
</feature>
<evidence type="ECO:0000256" key="3">
    <source>
        <dbReference type="ARBA" id="ARBA00009045"/>
    </source>
</evidence>
<evidence type="ECO:0000259" key="15">
    <source>
        <dbReference type="PROSITE" id="PS50222"/>
    </source>
</evidence>
<dbReference type="Pfam" id="PF01694">
    <property type="entry name" value="Rhomboid"/>
    <property type="match status" value="1"/>
</dbReference>
<organism evidence="18">
    <name type="scientific">Enterobius vermicularis</name>
    <name type="common">Human pinworm</name>
    <dbReference type="NCBI Taxonomy" id="51028"/>
    <lineage>
        <taxon>Eukaryota</taxon>
        <taxon>Metazoa</taxon>
        <taxon>Ecdysozoa</taxon>
        <taxon>Nematoda</taxon>
        <taxon>Chromadorea</taxon>
        <taxon>Rhabditida</taxon>
        <taxon>Spirurina</taxon>
        <taxon>Oxyuridomorpha</taxon>
        <taxon>Oxyuroidea</taxon>
        <taxon>Oxyuridae</taxon>
        <taxon>Enterobius</taxon>
    </lineage>
</organism>
<dbReference type="Gene3D" id="1.20.1540.10">
    <property type="entry name" value="Rhomboid-like"/>
    <property type="match status" value="1"/>
</dbReference>
<evidence type="ECO:0000256" key="5">
    <source>
        <dbReference type="ARBA" id="ARBA00022670"/>
    </source>
</evidence>
<evidence type="ECO:0000256" key="10">
    <source>
        <dbReference type="ARBA" id="ARBA00022989"/>
    </source>
</evidence>
<feature type="transmembrane region" description="Helical" evidence="14">
    <location>
        <begin position="267"/>
        <end position="287"/>
    </location>
</feature>
<feature type="domain" description="EF-hand" evidence="15">
    <location>
        <begin position="12"/>
        <end position="47"/>
    </location>
</feature>
<evidence type="ECO:0000313" key="18">
    <source>
        <dbReference type="WBParaSite" id="EVEC_0000972001-mRNA-1"/>
    </source>
</evidence>
<dbReference type="GO" id="GO:0006508">
    <property type="term" value="P:proteolysis"/>
    <property type="evidence" value="ECO:0007669"/>
    <property type="project" value="UniProtKB-KW"/>
</dbReference>
<accession>A0A0N4VG25</accession>
<dbReference type="STRING" id="51028.A0A0N4VG25"/>
<evidence type="ECO:0000256" key="11">
    <source>
        <dbReference type="ARBA" id="ARBA00023136"/>
    </source>
</evidence>
<dbReference type="InterPro" id="IPR002048">
    <property type="entry name" value="EF_hand_dom"/>
</dbReference>
<dbReference type="GO" id="GO:0016020">
    <property type="term" value="C:membrane"/>
    <property type="evidence" value="ECO:0007669"/>
    <property type="project" value="UniProtKB-SubCell"/>
</dbReference>
<dbReference type="AlphaFoldDB" id="A0A0N4VG25"/>
<gene>
    <name evidence="16" type="ORF">EVEC_LOCUS9117</name>
</gene>
<dbReference type="PROSITE" id="PS00018">
    <property type="entry name" value="EF_HAND_1"/>
    <property type="match status" value="1"/>
</dbReference>
<sequence length="351" mass="40017">MFQLQPTCEYPYECEAWIRIFQRFDVNHDGYIPTHELKRFVRDSAKSLGLQSTEAKELLDNVDVNRDHLVDFAEFCLLMSKAKRMRLRRVMFRAAQMVVPKGIRTKPFSYLQQYNCFPPPLFMLFISIIEVAFYIYYVLEMEVGLDLSKPSTTGVTLMKSPLIFNPEKLEEVWRFLTYMLVHVDFFHLAFNVLTQLILGIALELVHKLWRVSAVYIAGVLAGSLLVSVVDPSAYLAGASGGVYALLAAHISELLVNWSEMEFAAIRALILIILIGSDLGVSIYQRYFEVEATTISYTAHIGGFLAGVLMGIIVLRNFRKKPWEKVLWWISTTAVIFLTATLIVLNIGPRVL</sequence>
<evidence type="ECO:0000256" key="8">
    <source>
        <dbReference type="ARBA" id="ARBA00022825"/>
    </source>
</evidence>
<keyword evidence="10 14" id="KW-1133">Transmembrane helix</keyword>
<comment type="subcellular location">
    <subcellularLocation>
        <location evidence="2">Membrane</location>
        <topology evidence="2">Multi-pass membrane protein</topology>
    </subcellularLocation>
</comment>
<dbReference type="OrthoDB" id="418595at2759"/>
<evidence type="ECO:0000256" key="2">
    <source>
        <dbReference type="ARBA" id="ARBA00004141"/>
    </source>
</evidence>
<evidence type="ECO:0000256" key="14">
    <source>
        <dbReference type="SAM" id="Phobius"/>
    </source>
</evidence>
<feature type="transmembrane region" description="Helical" evidence="14">
    <location>
        <begin position="235"/>
        <end position="255"/>
    </location>
</feature>
<dbReference type="PROSITE" id="PS50222">
    <property type="entry name" value="EF_HAND_2"/>
    <property type="match status" value="2"/>
</dbReference>
<dbReference type="InterPro" id="IPR017213">
    <property type="entry name" value="Peptidase_S54_rhomboid_met"/>
</dbReference>
<dbReference type="GO" id="GO:0004252">
    <property type="term" value="F:serine-type endopeptidase activity"/>
    <property type="evidence" value="ECO:0007669"/>
    <property type="project" value="UniProtKB-UniRule"/>
</dbReference>
<name>A0A0N4VG25_ENTVE</name>
<comment type="catalytic activity">
    <reaction evidence="1">
        <text>Cleaves type-1 transmembrane domains using a catalytic dyad composed of serine and histidine that are contributed by different transmembrane domains.</text>
        <dbReference type="EC" id="3.4.21.105"/>
    </reaction>
</comment>
<feature type="active site" description="Nucleophile" evidence="13">
    <location>
        <position position="239"/>
    </location>
</feature>
<reference evidence="16 17" key="2">
    <citation type="submission" date="2018-10" db="EMBL/GenBank/DDBJ databases">
        <authorList>
            <consortium name="Pathogen Informatics"/>
        </authorList>
    </citation>
    <scope>NUCLEOTIDE SEQUENCE [LARGE SCALE GENOMIC DNA]</scope>
</reference>
<proteinExistence type="inferred from homology"/>
<dbReference type="PANTHER" id="PTHR45840">
    <property type="entry name" value="RHOMBOID-RELATED PROTEIN"/>
    <property type="match status" value="1"/>
</dbReference>
<reference evidence="18" key="1">
    <citation type="submission" date="2017-02" db="UniProtKB">
        <authorList>
            <consortium name="WormBaseParasite"/>
        </authorList>
    </citation>
    <scope>IDENTIFICATION</scope>
</reference>
<evidence type="ECO:0000256" key="9">
    <source>
        <dbReference type="ARBA" id="ARBA00022837"/>
    </source>
</evidence>
<dbReference type="GO" id="GO:0005509">
    <property type="term" value="F:calcium ion binding"/>
    <property type="evidence" value="ECO:0007669"/>
    <property type="project" value="InterPro"/>
</dbReference>
<evidence type="ECO:0000313" key="16">
    <source>
        <dbReference type="EMBL" id="VDD94366.1"/>
    </source>
</evidence>
<dbReference type="Proteomes" id="UP000274131">
    <property type="component" value="Unassembled WGS sequence"/>
</dbReference>
<keyword evidence="11 14" id="KW-0472">Membrane</keyword>
<feature type="active site" evidence="13">
    <location>
        <position position="299"/>
    </location>
</feature>
<dbReference type="InterPro" id="IPR035952">
    <property type="entry name" value="Rhomboid-like_sf"/>
</dbReference>
<feature type="domain" description="EF-hand" evidence="15">
    <location>
        <begin position="50"/>
        <end position="85"/>
    </location>
</feature>
<keyword evidence="5" id="KW-0645">Protease</keyword>
<dbReference type="PANTHER" id="PTHR45840:SF9">
    <property type="entry name" value="INACTIVE RHOMBOID-RELATED PROTEIN 2"/>
    <property type="match status" value="1"/>
</dbReference>
<dbReference type="SUPFAM" id="SSF144091">
    <property type="entry name" value="Rhomboid-like"/>
    <property type="match status" value="1"/>
</dbReference>
<keyword evidence="7" id="KW-0378">Hydrolase</keyword>
<keyword evidence="9" id="KW-0106">Calcium</keyword>
<dbReference type="SMART" id="SM00054">
    <property type="entry name" value="EFh"/>
    <property type="match status" value="2"/>
</dbReference>
<dbReference type="WBParaSite" id="EVEC_0000972001-mRNA-1">
    <property type="protein sequence ID" value="EVEC_0000972001-mRNA-1"/>
    <property type="gene ID" value="EVEC_0000972001"/>
</dbReference>
<feature type="transmembrane region" description="Helical" evidence="14">
    <location>
        <begin position="293"/>
        <end position="314"/>
    </location>
</feature>
<evidence type="ECO:0000256" key="12">
    <source>
        <dbReference type="PIRNR" id="PIRNR037470"/>
    </source>
</evidence>
<dbReference type="SUPFAM" id="SSF47473">
    <property type="entry name" value="EF-hand"/>
    <property type="match status" value="1"/>
</dbReference>
<evidence type="ECO:0000256" key="4">
    <source>
        <dbReference type="ARBA" id="ARBA00013039"/>
    </source>
</evidence>
<evidence type="ECO:0000256" key="1">
    <source>
        <dbReference type="ARBA" id="ARBA00000156"/>
    </source>
</evidence>
<evidence type="ECO:0000256" key="7">
    <source>
        <dbReference type="ARBA" id="ARBA00022801"/>
    </source>
</evidence>
<feature type="transmembrane region" description="Helical" evidence="14">
    <location>
        <begin position="212"/>
        <end position="229"/>
    </location>
</feature>
<dbReference type="InterPro" id="IPR011992">
    <property type="entry name" value="EF-hand-dom_pair"/>
</dbReference>
<dbReference type="Pfam" id="PF13499">
    <property type="entry name" value="EF-hand_7"/>
    <property type="match status" value="1"/>
</dbReference>
<dbReference type="EC" id="3.4.21.105" evidence="4"/>
<evidence type="ECO:0000256" key="13">
    <source>
        <dbReference type="PIRSR" id="PIRSR037470-50"/>
    </source>
</evidence>
<dbReference type="InterPro" id="IPR018247">
    <property type="entry name" value="EF_Hand_1_Ca_BS"/>
</dbReference>
<dbReference type="FunFam" id="1.20.1540.10:FF:000007">
    <property type="entry name" value="Rhomboid like 2"/>
    <property type="match status" value="1"/>
</dbReference>
<evidence type="ECO:0000256" key="6">
    <source>
        <dbReference type="ARBA" id="ARBA00022692"/>
    </source>
</evidence>
<dbReference type="EMBL" id="UXUI01009823">
    <property type="protein sequence ID" value="VDD94366.1"/>
    <property type="molecule type" value="Genomic_DNA"/>
</dbReference>
<dbReference type="Gene3D" id="1.10.238.10">
    <property type="entry name" value="EF-hand"/>
    <property type="match status" value="1"/>
</dbReference>
<dbReference type="InterPro" id="IPR051739">
    <property type="entry name" value="Rhomboid_IM_Serine_Proteases"/>
</dbReference>
<feature type="transmembrane region" description="Helical" evidence="14">
    <location>
        <begin position="121"/>
        <end position="139"/>
    </location>
</feature>
<feature type="transmembrane region" description="Helical" evidence="14">
    <location>
        <begin position="326"/>
        <end position="346"/>
    </location>
</feature>
<dbReference type="PIRSF" id="PIRSF037470">
    <property type="entry name" value="Rhomboid"/>
    <property type="match status" value="1"/>
</dbReference>
<keyword evidence="17" id="KW-1185">Reference proteome</keyword>